<keyword evidence="3" id="KW-1185">Reference proteome</keyword>
<dbReference type="OrthoDB" id="465438at2759"/>
<sequence>MASSWPGFPKQCPPRSIGKLFRDHVRHQTSQVSTHGLATFAAAMFTADAMGVSTVAAKPARAESPKQTRYVLLACGKRAAVAVQKLRWSGMPLGYPHFRTVKVVCGVEVAGLIASFAWVSAYLAAAATECTNTLYLDRYCASDISRVVAATADIAQASNGMYTACTSDRVFRKSKRRLAKLPADPRDVRMASDTEESEEGEEKISTVKKNLLQAECGTNAAQGALFIGRAALELTGVSHHCGIEEHWDFYETLRCAASAQGSLAAFAVASHVFAEAVAQCEESVGNLNLDAYCAASVSQIVHATLELTAALTLLADFCTLMNKFPFGRPQDIREDGKMYAHIFHR</sequence>
<evidence type="ECO:0000313" key="2">
    <source>
        <dbReference type="EMBL" id="CAL1151764.1"/>
    </source>
</evidence>
<comment type="caution">
    <text evidence="1">The sequence shown here is derived from an EMBL/GenBank/DDBJ whole genome shotgun (WGS) entry which is preliminary data.</text>
</comment>
<dbReference type="EMBL" id="CAMXCT030002471">
    <property type="protein sequence ID" value="CAL4785701.1"/>
    <property type="molecule type" value="Genomic_DNA"/>
</dbReference>
<name>A0A9P1G2C7_9DINO</name>
<reference evidence="2" key="2">
    <citation type="submission" date="2024-04" db="EMBL/GenBank/DDBJ databases">
        <authorList>
            <person name="Chen Y."/>
            <person name="Shah S."/>
            <person name="Dougan E. K."/>
            <person name="Thang M."/>
            <person name="Chan C."/>
        </authorList>
    </citation>
    <scope>NUCLEOTIDE SEQUENCE [LARGE SCALE GENOMIC DNA]</scope>
</reference>
<gene>
    <name evidence="1" type="ORF">C1SCF055_LOCUS24696</name>
</gene>
<proteinExistence type="predicted"/>
<dbReference type="AlphaFoldDB" id="A0A9P1G2C7"/>
<evidence type="ECO:0000313" key="1">
    <source>
        <dbReference type="EMBL" id="CAI3998389.1"/>
    </source>
</evidence>
<organism evidence="1">
    <name type="scientific">Cladocopium goreaui</name>
    <dbReference type="NCBI Taxonomy" id="2562237"/>
    <lineage>
        <taxon>Eukaryota</taxon>
        <taxon>Sar</taxon>
        <taxon>Alveolata</taxon>
        <taxon>Dinophyceae</taxon>
        <taxon>Suessiales</taxon>
        <taxon>Symbiodiniaceae</taxon>
        <taxon>Cladocopium</taxon>
    </lineage>
</organism>
<dbReference type="EMBL" id="CAMXCT010002471">
    <property type="protein sequence ID" value="CAI3998389.1"/>
    <property type="molecule type" value="Genomic_DNA"/>
</dbReference>
<dbReference type="EMBL" id="CAMXCT020002471">
    <property type="protein sequence ID" value="CAL1151764.1"/>
    <property type="molecule type" value="Genomic_DNA"/>
</dbReference>
<protein>
    <submittedName>
        <fullName evidence="1">Uncharacterized protein</fullName>
    </submittedName>
</protein>
<accession>A0A9P1G2C7</accession>
<reference evidence="1" key="1">
    <citation type="submission" date="2022-10" db="EMBL/GenBank/DDBJ databases">
        <authorList>
            <person name="Chen Y."/>
            <person name="Dougan E. K."/>
            <person name="Chan C."/>
            <person name="Rhodes N."/>
            <person name="Thang M."/>
        </authorList>
    </citation>
    <scope>NUCLEOTIDE SEQUENCE</scope>
</reference>
<dbReference type="Proteomes" id="UP001152797">
    <property type="component" value="Unassembled WGS sequence"/>
</dbReference>
<evidence type="ECO:0000313" key="3">
    <source>
        <dbReference type="Proteomes" id="UP001152797"/>
    </source>
</evidence>